<dbReference type="Proteomes" id="UP000785200">
    <property type="component" value="Unassembled WGS sequence"/>
</dbReference>
<evidence type="ECO:0000313" key="1">
    <source>
        <dbReference type="EMBL" id="KAG0645704.1"/>
    </source>
</evidence>
<proteinExistence type="predicted"/>
<sequence length="66" mass="7492">MDKLSADLQHVCLLPHPARALHVLTYTERDALLEQVKVYGREPTNADPIFTKQASRTESLILCCRN</sequence>
<reference evidence="1" key="1">
    <citation type="submission" date="2019-07" db="EMBL/GenBank/DDBJ databases">
        <title>Hyphodiscus hymeniophilus genome sequencing and assembly.</title>
        <authorList>
            <person name="Kramer G."/>
            <person name="Nodwell J."/>
        </authorList>
    </citation>
    <scope>NUCLEOTIDE SEQUENCE</scope>
    <source>
        <strain evidence="1">ATCC 34498</strain>
    </source>
</reference>
<dbReference type="AlphaFoldDB" id="A0A9P6SNA8"/>
<protein>
    <submittedName>
        <fullName evidence="1">Uncharacterized protein</fullName>
    </submittedName>
</protein>
<gene>
    <name evidence="1" type="ORF">D0Z07_8559</name>
</gene>
<dbReference type="EMBL" id="VNKQ01000018">
    <property type="protein sequence ID" value="KAG0645704.1"/>
    <property type="molecule type" value="Genomic_DNA"/>
</dbReference>
<name>A0A9P6SNA8_9HELO</name>
<comment type="caution">
    <text evidence="1">The sequence shown here is derived from an EMBL/GenBank/DDBJ whole genome shotgun (WGS) entry which is preliminary data.</text>
</comment>
<evidence type="ECO:0000313" key="2">
    <source>
        <dbReference type="Proteomes" id="UP000785200"/>
    </source>
</evidence>
<dbReference type="OrthoDB" id="5585685at2759"/>
<keyword evidence="2" id="KW-1185">Reference proteome</keyword>
<organism evidence="1 2">
    <name type="scientific">Hyphodiscus hymeniophilus</name>
    <dbReference type="NCBI Taxonomy" id="353542"/>
    <lineage>
        <taxon>Eukaryota</taxon>
        <taxon>Fungi</taxon>
        <taxon>Dikarya</taxon>
        <taxon>Ascomycota</taxon>
        <taxon>Pezizomycotina</taxon>
        <taxon>Leotiomycetes</taxon>
        <taxon>Helotiales</taxon>
        <taxon>Hyphodiscaceae</taxon>
        <taxon>Hyphodiscus</taxon>
    </lineage>
</organism>
<accession>A0A9P6SNA8</accession>